<organism evidence="3 4">
    <name type="scientific">Hallella colorans</name>
    <dbReference type="NCBI Taxonomy" id="1703337"/>
    <lineage>
        <taxon>Bacteria</taxon>
        <taxon>Pseudomonadati</taxon>
        <taxon>Bacteroidota</taxon>
        <taxon>Bacteroidia</taxon>
        <taxon>Bacteroidales</taxon>
        <taxon>Prevotellaceae</taxon>
        <taxon>Hallella</taxon>
    </lineage>
</organism>
<feature type="chain" id="PRO_5015781489" evidence="1">
    <location>
        <begin position="23"/>
        <end position="186"/>
    </location>
</feature>
<evidence type="ECO:0000313" key="3">
    <source>
        <dbReference type="EMBL" id="PVX48874.1"/>
    </source>
</evidence>
<dbReference type="Pfam" id="PF14289">
    <property type="entry name" value="DUF4369"/>
    <property type="match status" value="1"/>
</dbReference>
<dbReference type="InterPro" id="IPR025380">
    <property type="entry name" value="DUF4369"/>
</dbReference>
<dbReference type="PROSITE" id="PS51257">
    <property type="entry name" value="PROKAR_LIPOPROTEIN"/>
    <property type="match status" value="1"/>
</dbReference>
<proteinExistence type="predicted"/>
<dbReference type="AlphaFoldDB" id="A0A2U0TZ24"/>
<dbReference type="Proteomes" id="UP000245870">
    <property type="component" value="Unassembled WGS sequence"/>
</dbReference>
<name>A0A2U0TZ24_9BACT</name>
<feature type="signal peptide" evidence="1">
    <location>
        <begin position="1"/>
        <end position="22"/>
    </location>
</feature>
<keyword evidence="1" id="KW-0732">Signal</keyword>
<evidence type="ECO:0000259" key="2">
    <source>
        <dbReference type="Pfam" id="PF14289"/>
    </source>
</evidence>
<feature type="domain" description="DUF4369" evidence="2">
    <location>
        <begin position="23"/>
        <end position="115"/>
    </location>
</feature>
<keyword evidence="4" id="KW-1185">Reference proteome</keyword>
<reference evidence="3 4" key="1">
    <citation type="submission" date="2018-05" db="EMBL/GenBank/DDBJ databases">
        <title>Genomic Encyclopedia of Type Strains, Phase IV (KMG-IV): sequencing the most valuable type-strain genomes for metagenomic binning, comparative biology and taxonomic classification.</title>
        <authorList>
            <person name="Goeker M."/>
        </authorList>
    </citation>
    <scope>NUCLEOTIDE SEQUENCE [LARGE SCALE GENOMIC DNA]</scope>
    <source>
        <strain evidence="3 4">DSM 100333</strain>
    </source>
</reference>
<comment type="caution">
    <text evidence="3">The sequence shown here is derived from an EMBL/GenBank/DDBJ whole genome shotgun (WGS) entry which is preliminary data.</text>
</comment>
<sequence length="186" mass="21130">MRQILFSLLSLLVLSCSNGHHTFVIDGATSPKLKDGQKIYLVPLTNANWNNVDSTYILNGHFAFKGDTERVCIVRLPILDRMKAQEMLVITEPGKTYVTIGPNSSVHGTPQNELMQRWKEAVTRQKEAYSAYMEAKKTVKPQIAISNLRKRYEQAFNDYQQLSSAIIHHHKDKTIGKFVARQTGLQ</sequence>
<dbReference type="RefSeq" id="WP_116617238.1">
    <property type="nucleotide sequence ID" value="NZ_QENY01000022.1"/>
</dbReference>
<dbReference type="OrthoDB" id="1049925at2"/>
<accession>A0A2U0TZ24</accession>
<evidence type="ECO:0000313" key="4">
    <source>
        <dbReference type="Proteomes" id="UP000245870"/>
    </source>
</evidence>
<evidence type="ECO:0000256" key="1">
    <source>
        <dbReference type="SAM" id="SignalP"/>
    </source>
</evidence>
<gene>
    <name evidence="3" type="ORF">C7379_12215</name>
</gene>
<protein>
    <submittedName>
        <fullName evidence="3">Uncharacterized protein DUF4369</fullName>
    </submittedName>
</protein>
<dbReference type="EMBL" id="QENY01000022">
    <property type="protein sequence ID" value="PVX48874.1"/>
    <property type="molecule type" value="Genomic_DNA"/>
</dbReference>